<dbReference type="AlphaFoldDB" id="A0A1A9VCY1"/>
<evidence type="ECO:0000313" key="2">
    <source>
        <dbReference type="EnsemblMetazoa" id="GAUT033279-PA"/>
    </source>
</evidence>
<feature type="region of interest" description="Disordered" evidence="1">
    <location>
        <begin position="348"/>
        <end position="381"/>
    </location>
</feature>
<organism evidence="2 3">
    <name type="scientific">Glossina austeni</name>
    <name type="common">Savannah tsetse fly</name>
    <dbReference type="NCBI Taxonomy" id="7395"/>
    <lineage>
        <taxon>Eukaryota</taxon>
        <taxon>Metazoa</taxon>
        <taxon>Ecdysozoa</taxon>
        <taxon>Arthropoda</taxon>
        <taxon>Hexapoda</taxon>
        <taxon>Insecta</taxon>
        <taxon>Pterygota</taxon>
        <taxon>Neoptera</taxon>
        <taxon>Endopterygota</taxon>
        <taxon>Diptera</taxon>
        <taxon>Brachycera</taxon>
        <taxon>Muscomorpha</taxon>
        <taxon>Hippoboscoidea</taxon>
        <taxon>Glossinidae</taxon>
        <taxon>Glossina</taxon>
    </lineage>
</organism>
<dbReference type="Proteomes" id="UP000078200">
    <property type="component" value="Unassembled WGS sequence"/>
</dbReference>
<dbReference type="EnsemblMetazoa" id="GAUT033279-RA">
    <property type="protein sequence ID" value="GAUT033279-PA"/>
    <property type="gene ID" value="GAUT033279"/>
</dbReference>
<protein>
    <submittedName>
        <fullName evidence="2">Uncharacterized protein</fullName>
    </submittedName>
</protein>
<accession>A0A1A9VCY1</accession>
<proteinExistence type="predicted"/>
<keyword evidence="3" id="KW-1185">Reference proteome</keyword>
<sequence>MTSDDWINEQNYLLDNPLISQLLLAQRPFKRRPPARINYILNPSSVHSFNPERDFGMKQKLNVHLLLWYKTKAWSTVQCKQQTLENIEHYHQQYNDDNKAHNVTSEGTLLSRNKRFISFPLGSSFSTSICMTTGVIGNPNQSYLSMGLNWGIAYDLPNITWVLGHAHGFKAATKQRTNMIDAQIKRRHRRALYNKLEVAISSRTFVWPELKEDFWKSVLQQTPIFIRRVEAKLKNDDKIIYQRHIIAPSPTIMVEKPIKFLVYYYLIKYYILTLTVCETCLNSANCSNAAKELTMNSKSNHRKNFAHSGELKLNSFHEIMNKNLKLELRASNGLLLNSTQSRTKKAYAVESSQLDPSLKNTTPTGRAASHSSSLSSLPSSPLLTSLTQRQQTQEHLLSRPKRYLSFPEGSSFSVAVCFTIGIIGNPRFDYMSFGLNWGVAYDLPNTTWILNHLHGFGKHPAPLAAWHRRSRRNLYKEIEIVMDNMGYNGRDCVLRALCESRQYFRQEKMSMIGEMLRTIFSLPKQRLLTRELNEHSDIALYDHAYREAHSVTRCEEQYHQCGFSLLELAFGRYSKPPKGY</sequence>
<dbReference type="InterPro" id="IPR006631">
    <property type="entry name" value="DM4_12"/>
</dbReference>
<feature type="compositionally biased region" description="Polar residues" evidence="1">
    <location>
        <begin position="350"/>
        <end position="364"/>
    </location>
</feature>
<dbReference type="PANTHER" id="PTHR21398:SF7">
    <property type="entry name" value="LP19941P"/>
    <property type="match status" value="1"/>
</dbReference>
<name>A0A1A9VCY1_GLOAU</name>
<dbReference type="VEuPathDB" id="VectorBase:GAUT033279"/>
<dbReference type="SMART" id="SM00718">
    <property type="entry name" value="DM4_12"/>
    <property type="match status" value="1"/>
</dbReference>
<feature type="compositionally biased region" description="Low complexity" evidence="1">
    <location>
        <begin position="371"/>
        <end position="381"/>
    </location>
</feature>
<evidence type="ECO:0000256" key="1">
    <source>
        <dbReference type="SAM" id="MobiDB-lite"/>
    </source>
</evidence>
<reference evidence="2" key="1">
    <citation type="submission" date="2020-05" db="UniProtKB">
        <authorList>
            <consortium name="EnsemblMetazoa"/>
        </authorList>
    </citation>
    <scope>IDENTIFICATION</scope>
    <source>
        <strain evidence="2">TTRI</strain>
    </source>
</reference>
<evidence type="ECO:0000313" key="3">
    <source>
        <dbReference type="Proteomes" id="UP000078200"/>
    </source>
</evidence>
<dbReference type="Pfam" id="PF07841">
    <property type="entry name" value="DM4_12"/>
    <property type="match status" value="1"/>
</dbReference>
<dbReference type="PANTHER" id="PTHR21398">
    <property type="entry name" value="AGAP007094-PA"/>
    <property type="match status" value="1"/>
</dbReference>